<dbReference type="InterPro" id="IPR051257">
    <property type="entry name" value="Diverse_CBS-Domain"/>
</dbReference>
<keyword evidence="5" id="KW-1185">Reference proteome</keyword>
<feature type="domain" description="CBS" evidence="3">
    <location>
        <begin position="71"/>
        <end position="127"/>
    </location>
</feature>
<dbReference type="PROSITE" id="PS51371">
    <property type="entry name" value="CBS"/>
    <property type="match status" value="2"/>
</dbReference>
<dbReference type="InterPro" id="IPR046342">
    <property type="entry name" value="CBS_dom_sf"/>
</dbReference>
<evidence type="ECO:0000313" key="4">
    <source>
        <dbReference type="EMBL" id="AKT39312.1"/>
    </source>
</evidence>
<evidence type="ECO:0000256" key="2">
    <source>
        <dbReference type="PROSITE-ProRule" id="PRU00703"/>
    </source>
</evidence>
<reference evidence="4 5" key="1">
    <citation type="submission" date="2015-07" db="EMBL/GenBank/DDBJ databases">
        <title>Genome analysis of myxobacterium Chondromyces crocatus Cm c5 reveals a high potential for natural compound synthesis and the genetic basis for the loss of fruiting body formation.</title>
        <authorList>
            <person name="Zaburannyi N."/>
            <person name="Bunk B."/>
            <person name="Maier J."/>
            <person name="Overmann J."/>
            <person name="Mueller R."/>
        </authorList>
    </citation>
    <scope>NUCLEOTIDE SEQUENCE [LARGE SCALE GENOMIC DNA]</scope>
    <source>
        <strain evidence="4 5">Cm c5</strain>
    </source>
</reference>
<keyword evidence="1 2" id="KW-0129">CBS domain</keyword>
<dbReference type="PANTHER" id="PTHR43080">
    <property type="entry name" value="CBS DOMAIN-CONTAINING PROTEIN CBSX3, MITOCHONDRIAL"/>
    <property type="match status" value="1"/>
</dbReference>
<proteinExistence type="predicted"/>
<dbReference type="Proteomes" id="UP000067626">
    <property type="component" value="Chromosome"/>
</dbReference>
<name>A0A0K1EF43_CHOCO</name>
<gene>
    <name evidence="4" type="ORF">CMC5_034590</name>
</gene>
<dbReference type="Gene3D" id="3.10.580.10">
    <property type="entry name" value="CBS-domain"/>
    <property type="match status" value="2"/>
</dbReference>
<evidence type="ECO:0000256" key="1">
    <source>
        <dbReference type="ARBA" id="ARBA00023122"/>
    </source>
</evidence>
<dbReference type="SUPFAM" id="SSF54631">
    <property type="entry name" value="CBS-domain pair"/>
    <property type="match status" value="1"/>
</dbReference>
<organism evidence="4 5">
    <name type="scientific">Chondromyces crocatus</name>
    <dbReference type="NCBI Taxonomy" id="52"/>
    <lineage>
        <taxon>Bacteria</taxon>
        <taxon>Pseudomonadati</taxon>
        <taxon>Myxococcota</taxon>
        <taxon>Polyangia</taxon>
        <taxon>Polyangiales</taxon>
        <taxon>Polyangiaceae</taxon>
        <taxon>Chondromyces</taxon>
    </lineage>
</organism>
<dbReference type="InterPro" id="IPR000644">
    <property type="entry name" value="CBS_dom"/>
</dbReference>
<dbReference type="EMBL" id="CP012159">
    <property type="protein sequence ID" value="AKT39312.1"/>
    <property type="molecule type" value="Genomic_DNA"/>
</dbReference>
<protein>
    <submittedName>
        <fullName evidence="4">Signal transduction protein</fullName>
    </submittedName>
</protein>
<accession>A0A0K1EF43</accession>
<feature type="domain" description="CBS" evidence="3">
    <location>
        <begin position="8"/>
        <end position="66"/>
    </location>
</feature>
<evidence type="ECO:0000259" key="3">
    <source>
        <dbReference type="PROSITE" id="PS51371"/>
    </source>
</evidence>
<sequence length="132" mass="13532">MLRVSDVMTNSVVTLSPEMTLAEAANTLSTIGVSGAPVCDDAERVVGVFSQSDVVKLDGPAPEGSLVRHLMTAKVISVGVDESLEVAIASLAANGVHRLMVLDGQGQLAGIITPMDVVKAIAKGRLVVRAPG</sequence>
<dbReference type="KEGG" id="ccro:CMC5_034590"/>
<dbReference type="RefSeq" id="WP_050431425.1">
    <property type="nucleotide sequence ID" value="NZ_CP012159.1"/>
</dbReference>
<dbReference type="STRING" id="52.CMC5_034590"/>
<dbReference type="AlphaFoldDB" id="A0A0K1EF43"/>
<dbReference type="Pfam" id="PF00571">
    <property type="entry name" value="CBS"/>
    <property type="match status" value="2"/>
</dbReference>
<dbReference type="PANTHER" id="PTHR43080:SF2">
    <property type="entry name" value="CBS DOMAIN-CONTAINING PROTEIN"/>
    <property type="match status" value="1"/>
</dbReference>
<evidence type="ECO:0000313" key="5">
    <source>
        <dbReference type="Proteomes" id="UP000067626"/>
    </source>
</evidence>
<dbReference type="SMART" id="SM00116">
    <property type="entry name" value="CBS"/>
    <property type="match status" value="2"/>
</dbReference>
<dbReference type="OrthoDB" id="9790355at2"/>